<keyword evidence="1" id="KW-0812">Transmembrane</keyword>
<accession>A0ABW8JQB2</accession>
<evidence type="ECO:0000313" key="4">
    <source>
        <dbReference type="Proteomes" id="UP001620461"/>
    </source>
</evidence>
<gene>
    <name evidence="3" type="ORF">ISP15_16970</name>
</gene>
<dbReference type="EMBL" id="JADIKJ010000022">
    <property type="protein sequence ID" value="MFK2902032.1"/>
    <property type="molecule type" value="Genomic_DNA"/>
</dbReference>
<feature type="domain" description="FRG" evidence="2">
    <location>
        <begin position="15"/>
        <end position="126"/>
    </location>
</feature>
<reference evidence="3 4" key="1">
    <citation type="submission" date="2020-10" db="EMBL/GenBank/DDBJ databases">
        <title>Phylogeny of dyella-like bacteria.</title>
        <authorList>
            <person name="Fu J."/>
        </authorList>
    </citation>
    <scope>NUCLEOTIDE SEQUENCE [LARGE SCALE GENOMIC DNA]</scope>
    <source>
        <strain evidence="3 4">JP1</strain>
    </source>
</reference>
<dbReference type="Proteomes" id="UP001620461">
    <property type="component" value="Unassembled WGS sequence"/>
</dbReference>
<evidence type="ECO:0000256" key="1">
    <source>
        <dbReference type="SAM" id="Phobius"/>
    </source>
</evidence>
<organism evidence="3 4">
    <name type="scientific">Dyella jejuensis</name>
    <dbReference type="NCBI Taxonomy" id="1432009"/>
    <lineage>
        <taxon>Bacteria</taxon>
        <taxon>Pseudomonadati</taxon>
        <taxon>Pseudomonadota</taxon>
        <taxon>Gammaproteobacteria</taxon>
        <taxon>Lysobacterales</taxon>
        <taxon>Rhodanobacteraceae</taxon>
        <taxon>Dyella</taxon>
    </lineage>
</organism>
<dbReference type="InterPro" id="IPR014966">
    <property type="entry name" value="FRG-dom"/>
</dbReference>
<dbReference type="Pfam" id="PF08867">
    <property type="entry name" value="FRG"/>
    <property type="match status" value="1"/>
</dbReference>
<evidence type="ECO:0000259" key="2">
    <source>
        <dbReference type="SMART" id="SM00901"/>
    </source>
</evidence>
<feature type="transmembrane region" description="Helical" evidence="1">
    <location>
        <begin position="192"/>
        <end position="216"/>
    </location>
</feature>
<dbReference type="SMART" id="SM00901">
    <property type="entry name" value="FRG"/>
    <property type="match status" value="1"/>
</dbReference>
<name>A0ABW8JQB2_9GAMM</name>
<sequence length="219" mass="25225">MPRNDQGQKVLLPATYPPYLFRGQSKRHVPCFPSMYRHIKTMPQYMWKVSEADAMRIVADAARTLWYYSELERHPIFQWAKANRLYLPELELAQHYGIPTALLDLSESIEVALFFATHEFKDGMFHPCTSGTGILYMVDRTRVPKGLVSRFISVASQPFLRPLSQWAWTCELLMGECFEDCPSLGAIEFEHYVAGFLWFLFLCVSVLCLAASSIAWDKP</sequence>
<keyword evidence="1" id="KW-0472">Membrane</keyword>
<keyword evidence="4" id="KW-1185">Reference proteome</keyword>
<keyword evidence="1" id="KW-1133">Transmembrane helix</keyword>
<protein>
    <submittedName>
        <fullName evidence="3">FRG domain-containing protein</fullName>
    </submittedName>
</protein>
<evidence type="ECO:0000313" key="3">
    <source>
        <dbReference type="EMBL" id="MFK2902032.1"/>
    </source>
</evidence>
<proteinExistence type="predicted"/>
<comment type="caution">
    <text evidence="3">The sequence shown here is derived from an EMBL/GenBank/DDBJ whole genome shotgun (WGS) entry which is preliminary data.</text>
</comment>